<dbReference type="EMBL" id="KR063279">
    <property type="protein sequence ID" value="AKL88204.1"/>
    <property type="molecule type" value="Genomic_DNA"/>
</dbReference>
<dbReference type="Proteomes" id="UP000204451">
    <property type="component" value="Segment"/>
</dbReference>
<sequence>MPSAADDVNTQFMGDKDKNGKWGWTGLAPQPDNNDVRYSQFVKKVVDRQTVVEALGTLVFEATYRIKAVTDVAEAKKRAVDAKRGETVLGHAAVASGLAITNNELLKQILAEVKK</sequence>
<name>A0A0K0NKU6_9CAUD</name>
<keyword evidence="3" id="KW-1185">Reference proteome</keyword>
<dbReference type="GeneID" id="26516897"/>
<gene>
    <name evidence="2" type="ORF">GMA3_26</name>
</gene>
<evidence type="ECO:0000313" key="3">
    <source>
        <dbReference type="Proteomes" id="UP000204451"/>
    </source>
</evidence>
<evidence type="ECO:0000256" key="1">
    <source>
        <dbReference type="SAM" id="MobiDB-lite"/>
    </source>
</evidence>
<accession>A0A0K0NKU6</accession>
<dbReference type="KEGG" id="vg:26516897"/>
<reference evidence="2 3" key="1">
    <citation type="journal article" date="2015" name="PLoS ONE">
        <title>Lysis to Kill: Evaluation of the Lytic Abilities, and Genomics of Nine Bacteriophages Infective for Gordonia spp. and Their Potential Use in Activated Sludge Foam Biocontrol.</title>
        <authorList>
            <person name="Dyson Z.A."/>
            <person name="Tucci J."/>
            <person name="Seviour R.J."/>
            <person name="Petrovski S."/>
        </authorList>
    </citation>
    <scope>NUCLEOTIDE SEQUENCE [LARGE SCALE GENOMIC DNA]</scope>
</reference>
<feature type="region of interest" description="Disordered" evidence="1">
    <location>
        <begin position="1"/>
        <end position="30"/>
    </location>
</feature>
<dbReference type="RefSeq" id="YP_009188594.1">
    <property type="nucleotide sequence ID" value="NC_028668.1"/>
</dbReference>
<protein>
    <submittedName>
        <fullName evidence="2">Putative lysin</fullName>
    </submittedName>
</protein>
<organism evidence="2 3">
    <name type="scientific">Gordonia phage GMA3</name>
    <dbReference type="NCBI Taxonomy" id="1647284"/>
    <lineage>
        <taxon>Viruses</taxon>
        <taxon>Duplodnaviria</taxon>
        <taxon>Heunggongvirae</taxon>
        <taxon>Uroviricota</taxon>
        <taxon>Caudoviricetes</taxon>
        <taxon>Gamtrevirus</taxon>
        <taxon>Gamtrevirus GMA3</taxon>
    </lineage>
</organism>
<proteinExistence type="predicted"/>
<dbReference type="OrthoDB" id="24727at10239"/>
<evidence type="ECO:0000313" key="2">
    <source>
        <dbReference type="EMBL" id="AKL88204.1"/>
    </source>
</evidence>